<dbReference type="AlphaFoldDB" id="A0AAD2HU05"/>
<reference evidence="3" key="1">
    <citation type="submission" date="2023-11" db="EMBL/GenBank/DDBJ databases">
        <authorList>
            <person name="De Vega J J."/>
            <person name="De Vega J J."/>
        </authorList>
    </citation>
    <scope>NUCLEOTIDE SEQUENCE</scope>
</reference>
<dbReference type="PANTHER" id="PTHR28243:SF1">
    <property type="entry name" value="PYRIDOXAMINE 5'-PHOSPHATE OXIDASE ALR4036 FAMILY FMN-BINDING DOMAIN-CONTAINING PROTEIN"/>
    <property type="match status" value="1"/>
</dbReference>
<gene>
    <name evidence="3" type="ORF">MYCIT1_LOCUS31371</name>
</gene>
<feature type="region of interest" description="Disordered" evidence="1">
    <location>
        <begin position="148"/>
        <end position="174"/>
    </location>
</feature>
<dbReference type="EMBL" id="CAVNYO010000440">
    <property type="protein sequence ID" value="CAK5280758.1"/>
    <property type="molecule type" value="Genomic_DNA"/>
</dbReference>
<evidence type="ECO:0000256" key="1">
    <source>
        <dbReference type="SAM" id="MobiDB-lite"/>
    </source>
</evidence>
<dbReference type="GO" id="GO:0010181">
    <property type="term" value="F:FMN binding"/>
    <property type="evidence" value="ECO:0007669"/>
    <property type="project" value="InterPro"/>
</dbReference>
<proteinExistence type="predicted"/>
<sequence>MQQLAAPLWKTALDKALATYPKQTVVQLASLDPSASIPHVRSLVFREFMTTSDPSQPLILSTTDVRTPKTAQMIANPNVQIAWYIQGTQEQYRIAGKAHIVPAPGDLRKHFMHTISALGLASDYDWEAKRVEAFKKMSPQMKASWCRPVPGSKLEGGQDEAKKWPTELQEPKPGDAEAQRLWDLSLSNFALLIVNPTDVDFVELAPVPNRRTRFWRAADGWHEEALVP</sequence>
<dbReference type="Proteomes" id="UP001295794">
    <property type="component" value="Unassembled WGS sequence"/>
</dbReference>
<name>A0AAD2HU05_9AGAR</name>
<feature type="compositionally biased region" description="Basic and acidic residues" evidence="1">
    <location>
        <begin position="159"/>
        <end position="174"/>
    </location>
</feature>
<dbReference type="Gene3D" id="2.30.110.10">
    <property type="entry name" value="Electron Transport, Fmn-binding Protein, Chain A"/>
    <property type="match status" value="1"/>
</dbReference>
<dbReference type="Pfam" id="PF12766">
    <property type="entry name" value="Pyridox_oxase_2"/>
    <property type="match status" value="1"/>
</dbReference>
<keyword evidence="4" id="KW-1185">Reference proteome</keyword>
<comment type="caution">
    <text evidence="3">The sequence shown here is derived from an EMBL/GenBank/DDBJ whole genome shotgun (WGS) entry which is preliminary data.</text>
</comment>
<protein>
    <recommendedName>
        <fullName evidence="2">Pyridoxamine 5'-phosphate oxidase Alr4036 family FMN-binding domain-containing protein</fullName>
    </recommendedName>
</protein>
<accession>A0AAD2HU05</accession>
<evidence type="ECO:0000313" key="4">
    <source>
        <dbReference type="Proteomes" id="UP001295794"/>
    </source>
</evidence>
<feature type="domain" description="Pyridoxamine 5'-phosphate oxidase Alr4036 family FMN-binding" evidence="2">
    <location>
        <begin position="8"/>
        <end position="101"/>
    </location>
</feature>
<dbReference type="InterPro" id="IPR012349">
    <property type="entry name" value="Split_barrel_FMN-bd"/>
</dbReference>
<organism evidence="3 4">
    <name type="scientific">Mycena citricolor</name>
    <dbReference type="NCBI Taxonomy" id="2018698"/>
    <lineage>
        <taxon>Eukaryota</taxon>
        <taxon>Fungi</taxon>
        <taxon>Dikarya</taxon>
        <taxon>Basidiomycota</taxon>
        <taxon>Agaricomycotina</taxon>
        <taxon>Agaricomycetes</taxon>
        <taxon>Agaricomycetidae</taxon>
        <taxon>Agaricales</taxon>
        <taxon>Marasmiineae</taxon>
        <taxon>Mycenaceae</taxon>
        <taxon>Mycena</taxon>
    </lineage>
</organism>
<evidence type="ECO:0000259" key="2">
    <source>
        <dbReference type="Pfam" id="PF12766"/>
    </source>
</evidence>
<dbReference type="SUPFAM" id="SSF50475">
    <property type="entry name" value="FMN-binding split barrel"/>
    <property type="match status" value="1"/>
</dbReference>
<evidence type="ECO:0000313" key="3">
    <source>
        <dbReference type="EMBL" id="CAK5280758.1"/>
    </source>
</evidence>
<dbReference type="InterPro" id="IPR024624">
    <property type="entry name" value="Pyridox_Oxase_Alr4036_FMN-bd"/>
</dbReference>
<dbReference type="PANTHER" id="PTHR28243">
    <property type="entry name" value="AGL049CP"/>
    <property type="match status" value="1"/>
</dbReference>